<evidence type="ECO:0000259" key="1">
    <source>
        <dbReference type="Pfam" id="PF05899"/>
    </source>
</evidence>
<dbReference type="RefSeq" id="WP_369722023.1">
    <property type="nucleotide sequence ID" value="NZ_CP165734.1"/>
</dbReference>
<protein>
    <submittedName>
        <fullName evidence="2">Cupin domain-containing protein</fullName>
    </submittedName>
</protein>
<gene>
    <name evidence="2" type="ORF">AB8Z38_34645</name>
</gene>
<dbReference type="Pfam" id="PF05899">
    <property type="entry name" value="Cupin_3"/>
    <property type="match status" value="1"/>
</dbReference>
<name>A0AB39XJK5_9BRAD</name>
<feature type="domain" description="(S)-ureidoglycine aminohydrolase cupin" evidence="1">
    <location>
        <begin position="40"/>
        <end position="111"/>
    </location>
</feature>
<dbReference type="InterPro" id="IPR011051">
    <property type="entry name" value="RmlC_Cupin_sf"/>
</dbReference>
<reference evidence="2" key="1">
    <citation type="submission" date="2024-08" db="EMBL/GenBank/DDBJ databases">
        <authorList>
            <person name="Chaddad Z."/>
            <person name="Lamrabet M."/>
            <person name="Bouhnik O."/>
            <person name="Alami S."/>
            <person name="Wipf D."/>
            <person name="Courty P.E."/>
            <person name="Missbah El Idrissi M."/>
        </authorList>
    </citation>
    <scope>NUCLEOTIDE SEQUENCE</scope>
    <source>
        <strain evidence="2">LLZ17</strain>
    </source>
</reference>
<dbReference type="PANTHER" id="PTHR40943:SF1">
    <property type="entry name" value="CYTOPLASMIC PROTEIN"/>
    <property type="match status" value="1"/>
</dbReference>
<dbReference type="AlphaFoldDB" id="A0AB39XJK5"/>
<dbReference type="PANTHER" id="PTHR40943">
    <property type="entry name" value="CYTOPLASMIC PROTEIN-RELATED"/>
    <property type="match status" value="1"/>
</dbReference>
<dbReference type="Gene3D" id="2.60.120.10">
    <property type="entry name" value="Jelly Rolls"/>
    <property type="match status" value="1"/>
</dbReference>
<evidence type="ECO:0000313" key="2">
    <source>
        <dbReference type="EMBL" id="XDV57601.1"/>
    </source>
</evidence>
<dbReference type="InterPro" id="IPR014710">
    <property type="entry name" value="RmlC-like_jellyroll"/>
</dbReference>
<sequence length="138" mass="15359">MQLPLIEAGHCHVDLTASPVEPSWVLEGNPEARSHVLSTSACGTAKTMIWSCTEGKFNWYYDLEETIVIIEGSVVLESESMPPKRYGVGDVIVFRRGAHAKWHVEGFVKKVAFLRLNNPLPLGFAIRAVNKLRSLIAR</sequence>
<dbReference type="EMBL" id="CP165734">
    <property type="protein sequence ID" value="XDV57601.1"/>
    <property type="molecule type" value="Genomic_DNA"/>
</dbReference>
<accession>A0AB39XJK5</accession>
<dbReference type="SUPFAM" id="SSF51182">
    <property type="entry name" value="RmlC-like cupins"/>
    <property type="match status" value="1"/>
</dbReference>
<proteinExistence type="predicted"/>
<organism evidence="2">
    <name type="scientific">Bradyrhizobium sp. LLZ17</name>
    <dbReference type="NCBI Taxonomy" id="3239388"/>
    <lineage>
        <taxon>Bacteria</taxon>
        <taxon>Pseudomonadati</taxon>
        <taxon>Pseudomonadota</taxon>
        <taxon>Alphaproteobacteria</taxon>
        <taxon>Hyphomicrobiales</taxon>
        <taxon>Nitrobacteraceae</taxon>
        <taxon>Bradyrhizobium</taxon>
    </lineage>
</organism>
<dbReference type="InterPro" id="IPR008579">
    <property type="entry name" value="UGlyAH_Cupin_dom"/>
</dbReference>